<evidence type="ECO:0000313" key="2">
    <source>
        <dbReference type="Proteomes" id="UP000663823"/>
    </source>
</evidence>
<dbReference type="Proteomes" id="UP000663823">
    <property type="component" value="Unassembled WGS sequence"/>
</dbReference>
<gene>
    <name evidence="1" type="ORF">OTI717_LOCUS34625</name>
</gene>
<evidence type="ECO:0000313" key="1">
    <source>
        <dbReference type="EMBL" id="CAF4114075.1"/>
    </source>
</evidence>
<dbReference type="EMBL" id="CAJOAX010012544">
    <property type="protein sequence ID" value="CAF4114075.1"/>
    <property type="molecule type" value="Genomic_DNA"/>
</dbReference>
<dbReference type="PANTHER" id="PTHR31252">
    <property type="entry name" value="DUF4419 DOMAIN-CONTAINING PROTEIN"/>
    <property type="match status" value="1"/>
</dbReference>
<dbReference type="Pfam" id="PF14388">
    <property type="entry name" value="DUF4419"/>
    <property type="match status" value="1"/>
</dbReference>
<dbReference type="PANTHER" id="PTHR31252:SF11">
    <property type="entry name" value="DUF4419 DOMAIN-CONTAINING PROTEIN"/>
    <property type="match status" value="1"/>
</dbReference>
<sequence length="220" mass="25345">MYTVTNGPCTRLNSTNAVLKAFLLAYNNHQDLVLSPDDMWFIVCLQYAKYVNDHAEQLRSLFVEHSEGKKVLCVMEPAFLSDENDWSYFFGAIKREIDKNVKGEISEILTANFTTTGEVESLLSTACIMHTFRHYFDFERMRCICGIRQVHFMGTLDDWKLLRIKTGKLKTYCIGGNGKDDFGAYIDGILPIFDQFIETLCLPQVTLSLNISNEMNFDRW</sequence>
<protein>
    <submittedName>
        <fullName evidence="1">Uncharacterized protein</fullName>
    </submittedName>
</protein>
<name>A0A819VRB8_9BILA</name>
<dbReference type="InterPro" id="IPR025533">
    <property type="entry name" value="DUF4419"/>
</dbReference>
<dbReference type="AlphaFoldDB" id="A0A819VRB8"/>
<reference evidence="1" key="1">
    <citation type="submission" date="2021-02" db="EMBL/GenBank/DDBJ databases">
        <authorList>
            <person name="Nowell W R."/>
        </authorList>
    </citation>
    <scope>NUCLEOTIDE SEQUENCE</scope>
</reference>
<comment type="caution">
    <text evidence="1">The sequence shown here is derived from an EMBL/GenBank/DDBJ whole genome shotgun (WGS) entry which is preliminary data.</text>
</comment>
<feature type="non-terminal residue" evidence="1">
    <location>
        <position position="1"/>
    </location>
</feature>
<accession>A0A819VRB8</accession>
<organism evidence="1 2">
    <name type="scientific">Rotaria sordida</name>
    <dbReference type="NCBI Taxonomy" id="392033"/>
    <lineage>
        <taxon>Eukaryota</taxon>
        <taxon>Metazoa</taxon>
        <taxon>Spiralia</taxon>
        <taxon>Gnathifera</taxon>
        <taxon>Rotifera</taxon>
        <taxon>Eurotatoria</taxon>
        <taxon>Bdelloidea</taxon>
        <taxon>Philodinida</taxon>
        <taxon>Philodinidae</taxon>
        <taxon>Rotaria</taxon>
    </lineage>
</organism>
<proteinExistence type="predicted"/>